<dbReference type="RefSeq" id="WP_283756572.1">
    <property type="nucleotide sequence ID" value="NZ_JAQOSQ010000001.1"/>
</dbReference>
<reference evidence="1 2" key="1">
    <citation type="submission" date="2023-01" db="EMBL/GenBank/DDBJ databases">
        <title>Novel diversity within Roseofilum (Cyanobacteria; Desertifilaceae) from marine benthic mats with descriptions of four novel species.</title>
        <authorList>
            <person name="Wang Y."/>
            <person name="Berthold D.E."/>
            <person name="Hu J."/>
            <person name="Lefler F.W."/>
            <person name="Laughinghouse H.D. IV."/>
        </authorList>
    </citation>
    <scope>NUCLEOTIDE SEQUENCE [LARGE SCALE GENOMIC DNA]</scope>
    <source>
        <strain evidence="1 2">BLCC-M143</strain>
    </source>
</reference>
<evidence type="ECO:0000313" key="1">
    <source>
        <dbReference type="EMBL" id="MDJ1181923.1"/>
    </source>
</evidence>
<organism evidence="1 2">
    <name type="scientific">Roseofilum casamattae BLCC-M143</name>
    <dbReference type="NCBI Taxonomy" id="3022442"/>
    <lineage>
        <taxon>Bacteria</taxon>
        <taxon>Bacillati</taxon>
        <taxon>Cyanobacteriota</taxon>
        <taxon>Cyanophyceae</taxon>
        <taxon>Desertifilales</taxon>
        <taxon>Desertifilaceae</taxon>
        <taxon>Roseofilum</taxon>
        <taxon>Roseofilum casamattae</taxon>
    </lineage>
</organism>
<proteinExistence type="predicted"/>
<dbReference type="EMBL" id="JAQOSQ010000001">
    <property type="protein sequence ID" value="MDJ1181923.1"/>
    <property type="molecule type" value="Genomic_DNA"/>
</dbReference>
<protein>
    <submittedName>
        <fullName evidence="1">Nucleotidyltransferase family protein</fullName>
    </submittedName>
</protein>
<dbReference type="Pfam" id="PF14907">
    <property type="entry name" value="NTP_transf_5"/>
    <property type="match status" value="1"/>
</dbReference>
<dbReference type="Proteomes" id="UP001232992">
    <property type="component" value="Unassembled WGS sequence"/>
</dbReference>
<dbReference type="InterPro" id="IPR039498">
    <property type="entry name" value="NTP_transf_5"/>
</dbReference>
<keyword evidence="2" id="KW-1185">Reference proteome</keyword>
<accession>A0ABT7BRV0</accession>
<evidence type="ECO:0000313" key="2">
    <source>
        <dbReference type="Proteomes" id="UP001232992"/>
    </source>
</evidence>
<sequence length="408" mass="47657">MRQTNLHSTNSQGSSQNERKLPVNKLLLFCARYQLKTANSADITDLLKTDINWSIVWELALAHGISMLVYQTLKEIKSSALPASVFELMGVEFQKRRMYNLFLSGTLVELVNLFTQHNIQAIPFKGPIWAQLGYGNIALRDFCDLDILVRPEDFSKAKDILIERGYYDKNFGANEESLGEAQMVLPDRRTNIDVHYKLTPRDFYLQVETESFFEDLQTLSFLGKKVATFSPENSLAISYLQGTKDSWNSLKRICDFGKLIQTYPEANWLEVMDRCETDENDRVFWLGVAIAEIYLRISLPEILAEKLKQFPEVLKIARQHKEYMYYKNMEYGYIFYIISLWEKKETTLWSKIQYVLNIVLTVRASDRESFPLPNILFFLYYPLRIFRLITSYKLNSEKLSSLRNLFKG</sequence>
<gene>
    <name evidence="1" type="ORF">PMH09_01830</name>
</gene>
<comment type="caution">
    <text evidence="1">The sequence shown here is derived from an EMBL/GenBank/DDBJ whole genome shotgun (WGS) entry which is preliminary data.</text>
</comment>
<name>A0ABT7BRV0_9CYAN</name>